<dbReference type="OMA" id="HDEVNNS"/>
<evidence type="ECO:0000256" key="2">
    <source>
        <dbReference type="SAM" id="MobiDB-lite"/>
    </source>
</evidence>
<feature type="region of interest" description="Disordered" evidence="2">
    <location>
        <begin position="1009"/>
        <end position="1028"/>
    </location>
</feature>
<gene>
    <name evidence="4" type="primary">LOC112540949</name>
</gene>
<proteinExistence type="predicted"/>
<dbReference type="GeneID" id="112540949"/>
<dbReference type="KEGG" id="pbi:112540949"/>
<accession>A0A9F5N117</accession>
<sequence length="1028" mass="113305">MCFCCQHCRRKLSLLNYAVFQEAFYCKICCKLLAGVVGKSPPNPTLSPNRQQLLQKDTQLNPRRESKNKNSPTGRILAREKMPPRFSNLHPQGSLSDKPKTICSPLKKDVKGDIGRKYDRYGTKKTWLQDPAMVLRSSQQADASHYKTWEDKSIAESSRVQKKKSQLPKVTSPKSGDHILHWVKKVHGSQDLGVLENRQLFVDGGIVGVEVGKIGSSILEKVRRFQSDSFKVERSISKASSLSLNLPRSSLASSFLSPDGGLRSTTVTPVATTAGAPQLAKDPFQGKKPSGASSWKATSDGKNQRQILPMVEPLPKVRTTLPALAPPVDNRSKKKLQRATQENTLNTVVTEDTEELNSNNMAPMKNKKPSPSKPEGLVSSPGYEEKGNNQTEHSDKTLASNFDPMKSCLKTNQEHKPSWISRNEFLGEAIEILHPERQPSMDSQLSPETHPLMNEEVKKNEMYPRGTPDSFGSLTCTPDLDSQNTEPKDTTSSSATDGDIEDGSSLSSSQPDDVENREVLPRNNLQEDAALICNIEPPIKITNTNEKLPAKASSEHNLQLAFQEDTSRDTSLLASVSYTKDPEILLSCEVPCLIEKQETGQVTVEIKAQNGKGSVIETSQDITDKSARKQPLKKQNNPFAQFFASKTQRSVPNQKLTSGTKKAPKSALVTLFGHSVNKDKSQKEWPRKDLGELSGKVSLQSTHYSNLPKPDSSKKEENSKVVIQTMNSGAGPQESEESHRSCSKENQNGNSPSLDCVNTFSLELGRDIASPIGMPSRTKSLDIPRQSNLNTENTAKDHGQSLPFTSLQDCLVSTENMSQYSTNPSVETSVSCRNPLSEQGLYKFSNLANVDSQDLELKARNVSLLDPLREDETQALDEVHQVPDTLLSFKGVEGSANMERDAAETSPGLDSEIVQTNDDFCSGSSENYLQVSSPQFSELELNVGFRDDSLSNRQPPETGNPQTFGSNSDHPFELTLHVEQASNEDYSIGENHLHPVLTSFPHMPELLRDTLQGKATERSVEAKSLPED</sequence>
<feature type="region of interest" description="Disordered" evidence="2">
    <location>
        <begin position="644"/>
        <end position="663"/>
    </location>
</feature>
<dbReference type="OrthoDB" id="9039788at2759"/>
<feature type="compositionally biased region" description="Basic and acidic residues" evidence="2">
    <location>
        <begin position="383"/>
        <end position="396"/>
    </location>
</feature>
<keyword evidence="1" id="KW-0479">Metal-binding</keyword>
<feature type="compositionally biased region" description="Polar residues" evidence="2">
    <location>
        <begin position="744"/>
        <end position="754"/>
    </location>
</feature>
<dbReference type="Proteomes" id="UP000695026">
    <property type="component" value="Unplaced"/>
</dbReference>
<feature type="compositionally biased region" description="Polar residues" evidence="2">
    <location>
        <begin position="644"/>
        <end position="660"/>
    </location>
</feature>
<feature type="region of interest" description="Disordered" evidence="2">
    <location>
        <begin position="947"/>
        <end position="970"/>
    </location>
</feature>
<dbReference type="PANTHER" id="PTHR24206">
    <property type="entry name" value="OS06G0237300 PROTEIN"/>
    <property type="match status" value="1"/>
</dbReference>
<feature type="region of interest" description="Disordered" evidence="2">
    <location>
        <begin position="693"/>
        <end position="754"/>
    </location>
</feature>
<dbReference type="RefSeq" id="XP_025024068.1">
    <property type="nucleotide sequence ID" value="XM_025168300.1"/>
</dbReference>
<name>A0A9F5N117_PYTBI</name>
<reference evidence="4" key="1">
    <citation type="submission" date="2025-08" db="UniProtKB">
        <authorList>
            <consortium name="RefSeq"/>
        </authorList>
    </citation>
    <scope>IDENTIFICATION</scope>
    <source>
        <tissue evidence="4">Liver</tissue>
    </source>
</reference>
<feature type="region of interest" description="Disordered" evidence="2">
    <location>
        <begin position="55"/>
        <end position="102"/>
    </location>
</feature>
<feature type="compositionally biased region" description="Polar residues" evidence="2">
    <location>
        <begin position="721"/>
        <end position="730"/>
    </location>
</feature>
<feature type="compositionally biased region" description="Polar residues" evidence="2">
    <location>
        <begin position="338"/>
        <end position="350"/>
    </location>
</feature>
<organism evidence="3 4">
    <name type="scientific">Python bivittatus</name>
    <name type="common">Burmese python</name>
    <name type="synonym">Python molurus bivittatus</name>
    <dbReference type="NCBI Taxonomy" id="176946"/>
    <lineage>
        <taxon>Eukaryota</taxon>
        <taxon>Metazoa</taxon>
        <taxon>Chordata</taxon>
        <taxon>Craniata</taxon>
        <taxon>Vertebrata</taxon>
        <taxon>Euteleostomi</taxon>
        <taxon>Lepidosauria</taxon>
        <taxon>Squamata</taxon>
        <taxon>Bifurcata</taxon>
        <taxon>Unidentata</taxon>
        <taxon>Episquamata</taxon>
        <taxon>Toxicofera</taxon>
        <taxon>Serpentes</taxon>
        <taxon>Henophidia</taxon>
        <taxon>Pythonidae</taxon>
        <taxon>Python</taxon>
    </lineage>
</organism>
<feature type="compositionally biased region" description="Basic and acidic residues" evidence="2">
    <location>
        <begin position="453"/>
        <end position="462"/>
    </location>
</feature>
<keyword evidence="1" id="KW-0862">Zinc</keyword>
<protein>
    <submittedName>
        <fullName evidence="4">Uncharacterized protein LOC112540949</fullName>
    </submittedName>
</protein>
<feature type="compositionally biased region" description="Polar residues" evidence="2">
    <location>
        <begin position="291"/>
        <end position="306"/>
    </location>
</feature>
<feature type="compositionally biased region" description="Polar residues" evidence="2">
    <location>
        <begin position="951"/>
        <end position="969"/>
    </location>
</feature>
<dbReference type="AlphaFoldDB" id="A0A9F5N117"/>
<feature type="compositionally biased region" description="Polar residues" evidence="2">
    <location>
        <begin position="470"/>
        <end position="496"/>
    </location>
</feature>
<feature type="region of interest" description="Disordered" evidence="2">
    <location>
        <begin position="274"/>
        <end position="403"/>
    </location>
</feature>
<keyword evidence="1" id="KW-0440">LIM domain</keyword>
<feature type="region of interest" description="Disordered" evidence="2">
    <location>
        <begin position="434"/>
        <end position="515"/>
    </location>
</feature>
<keyword evidence="3" id="KW-1185">Reference proteome</keyword>
<evidence type="ECO:0000313" key="4">
    <source>
        <dbReference type="RefSeq" id="XP_025024068.1"/>
    </source>
</evidence>
<feature type="compositionally biased region" description="Basic and acidic residues" evidence="2">
    <location>
        <begin position="1015"/>
        <end position="1028"/>
    </location>
</feature>
<evidence type="ECO:0000256" key="1">
    <source>
        <dbReference type="ARBA" id="ARBA00023038"/>
    </source>
</evidence>
<evidence type="ECO:0000313" key="3">
    <source>
        <dbReference type="Proteomes" id="UP000695026"/>
    </source>
</evidence>